<dbReference type="AlphaFoldDB" id="A0A336JJ64"/>
<evidence type="ECO:0000256" key="1">
    <source>
        <dbReference type="SAM" id="Phobius"/>
    </source>
</evidence>
<evidence type="ECO:0000313" key="3">
    <source>
        <dbReference type="EMBL" id="RED42092.1"/>
    </source>
</evidence>
<evidence type="ECO:0000313" key="4">
    <source>
        <dbReference type="EMBL" id="SSW89452.1"/>
    </source>
</evidence>
<keyword evidence="1" id="KW-0812">Transmembrane</keyword>
<dbReference type="EMBL" id="UFQQ01000002">
    <property type="protein sequence ID" value="SSW89452.1"/>
    <property type="molecule type" value="Genomic_DNA"/>
</dbReference>
<sequence>MGEAPSEVREGSVFPAWIRGPQDFVGGLVLMAVAAFALWAAADLGGMQGFRFGAGTVPRLLAVLLLGLGAVITATGIFAEGEPLAKLHWRGPLFVGLSILSFAIAIRPLGLVIAAFSSFLIAALGTPETRWGETIVVGIVLTAACCGLFVYGLALPFTLWPAALTQ</sequence>
<evidence type="ECO:0000313" key="6">
    <source>
        <dbReference type="Proteomes" id="UP000256343"/>
    </source>
</evidence>
<dbReference type="Proteomes" id="UP000252631">
    <property type="component" value="Unassembled WGS sequence"/>
</dbReference>
<accession>A0A336JJ64</accession>
<keyword evidence="6" id="KW-1185">Reference proteome</keyword>
<name>A0A336JJ64_9BRAD</name>
<reference evidence="4 5" key="1">
    <citation type="submission" date="2017-08" db="EMBL/GenBank/DDBJ databases">
        <authorList>
            <person name="de Groot N.N."/>
        </authorList>
    </citation>
    <scope>NUCLEOTIDE SEQUENCE [LARGE SCALE GENOMIC DNA]</scope>
    <source>
        <strain evidence="4 5">JA575</strain>
    </source>
</reference>
<dbReference type="EMBL" id="QRDT01000002">
    <property type="protein sequence ID" value="RED42092.1"/>
    <property type="molecule type" value="Genomic_DNA"/>
</dbReference>
<keyword evidence="1" id="KW-1133">Transmembrane helix</keyword>
<gene>
    <name evidence="3" type="ORF">BJ125_102263</name>
    <name evidence="4" type="ORF">SAMN05892882_102263</name>
</gene>
<dbReference type="RefSeq" id="WP_114356566.1">
    <property type="nucleotide sequence ID" value="NZ_QRDT01000002.1"/>
</dbReference>
<reference evidence="3 6" key="2">
    <citation type="submission" date="2018-07" db="EMBL/GenBank/DDBJ databases">
        <title>Genomic Encyclopedia of Archaeal and Bacterial Type Strains, Phase II (KMG-II): from individual species to whole genera.</title>
        <authorList>
            <person name="Goeker M."/>
        </authorList>
    </citation>
    <scope>NUCLEOTIDE SEQUENCE [LARGE SCALE GENOMIC DNA]</scope>
    <source>
        <strain evidence="3 6">JA575</strain>
    </source>
</reference>
<dbReference type="InterPro" id="IPR009936">
    <property type="entry name" value="DUF1468"/>
</dbReference>
<organism evidence="4 5">
    <name type="scientific">Rhodopseudomonas pentothenatexigens</name>
    <dbReference type="NCBI Taxonomy" id="999699"/>
    <lineage>
        <taxon>Bacteria</taxon>
        <taxon>Pseudomonadati</taxon>
        <taxon>Pseudomonadota</taxon>
        <taxon>Alphaproteobacteria</taxon>
        <taxon>Hyphomicrobiales</taxon>
        <taxon>Nitrobacteraceae</taxon>
        <taxon>Rhodopseudomonas</taxon>
    </lineage>
</organism>
<proteinExistence type="predicted"/>
<dbReference type="Pfam" id="PF07331">
    <property type="entry name" value="TctB"/>
    <property type="match status" value="1"/>
</dbReference>
<keyword evidence="1" id="KW-0472">Membrane</keyword>
<protein>
    <submittedName>
        <fullName evidence="3 4">Tricarboxylic transport membrane protein</fullName>
    </submittedName>
</protein>
<evidence type="ECO:0000259" key="2">
    <source>
        <dbReference type="Pfam" id="PF07331"/>
    </source>
</evidence>
<dbReference type="Proteomes" id="UP000256343">
    <property type="component" value="Unassembled WGS sequence"/>
</dbReference>
<feature type="transmembrane region" description="Helical" evidence="1">
    <location>
        <begin position="57"/>
        <end position="79"/>
    </location>
</feature>
<feature type="transmembrane region" description="Helical" evidence="1">
    <location>
        <begin position="135"/>
        <end position="160"/>
    </location>
</feature>
<dbReference type="OrthoDB" id="7914375at2"/>
<evidence type="ECO:0000313" key="5">
    <source>
        <dbReference type="Proteomes" id="UP000252631"/>
    </source>
</evidence>
<feature type="transmembrane region" description="Helical" evidence="1">
    <location>
        <begin position="99"/>
        <end position="123"/>
    </location>
</feature>
<feature type="domain" description="DUF1468" evidence="2">
    <location>
        <begin position="25"/>
        <end position="157"/>
    </location>
</feature>
<feature type="transmembrane region" description="Helical" evidence="1">
    <location>
        <begin position="24"/>
        <end position="45"/>
    </location>
</feature>